<evidence type="ECO:0000313" key="4">
    <source>
        <dbReference type="Proteomes" id="UP000074108"/>
    </source>
</evidence>
<feature type="region of interest" description="Disordered" evidence="1">
    <location>
        <begin position="146"/>
        <end position="170"/>
    </location>
</feature>
<comment type="caution">
    <text evidence="3">The sequence shown here is derived from an EMBL/GenBank/DDBJ whole genome shotgun (WGS) entry which is preliminary data.</text>
</comment>
<dbReference type="EMBL" id="LDYG01000026">
    <property type="protein sequence ID" value="KUP06846.1"/>
    <property type="molecule type" value="Genomic_DNA"/>
</dbReference>
<dbReference type="Proteomes" id="UP000074108">
    <property type="component" value="Unassembled WGS sequence"/>
</dbReference>
<accession>A0A147K920</accession>
<organism evidence="3 4">
    <name type="scientific">Bacillus coahuilensis p1.1.43</name>
    <dbReference type="NCBI Taxonomy" id="1150625"/>
    <lineage>
        <taxon>Bacteria</taxon>
        <taxon>Bacillati</taxon>
        <taxon>Bacillota</taxon>
        <taxon>Bacilli</taxon>
        <taxon>Bacillales</taxon>
        <taxon>Bacillaceae</taxon>
        <taxon>Bacillus</taxon>
    </lineage>
</organism>
<dbReference type="STRING" id="1150625.Q75_07110"/>
<evidence type="ECO:0000256" key="1">
    <source>
        <dbReference type="SAM" id="MobiDB-lite"/>
    </source>
</evidence>
<dbReference type="InterPro" id="IPR025164">
    <property type="entry name" value="Toastrack_DUF4097"/>
</dbReference>
<proteinExistence type="predicted"/>
<sequence>MDLLQSITAESTTGDIELRPIKGLISTNIRSTTGDIYIKELESQLVSVHATTGDINIKDGQSEEFSLSSTTGDIELVNSLGRVQGNTTTGDILFEGQVGDSLDFNITTGDIFIQTNGTLDEYALQYTTSTGEITVEQKNLSTTVEGNFQHSEGKGPSIRIHSTTGDAVIQ</sequence>
<feature type="domain" description="DUF4097" evidence="2">
    <location>
        <begin position="4"/>
        <end position="167"/>
    </location>
</feature>
<name>A0A147K920_9BACI</name>
<dbReference type="PATRIC" id="fig|1150625.3.peg.1491"/>
<evidence type="ECO:0000259" key="2">
    <source>
        <dbReference type="Pfam" id="PF13349"/>
    </source>
</evidence>
<keyword evidence="4" id="KW-1185">Reference proteome</keyword>
<dbReference type="Pfam" id="PF13349">
    <property type="entry name" value="DUF4097"/>
    <property type="match status" value="1"/>
</dbReference>
<gene>
    <name evidence="3" type="ORF">Q75_07110</name>
</gene>
<dbReference type="AlphaFoldDB" id="A0A147K920"/>
<reference evidence="3 4" key="1">
    <citation type="journal article" date="2016" name="Front. Microbiol.">
        <title>Microevolution Analysis of Bacillus coahuilensis Unveils Differences in Phosphorus Acquisition Strategies and Their Regulation.</title>
        <authorList>
            <person name="Gomez-Lunar Z."/>
            <person name="Hernandez-Gonzalez I."/>
            <person name="Rodriguez-Torres M.D."/>
            <person name="Souza V."/>
            <person name="Olmedo-Alvarez G."/>
        </authorList>
    </citation>
    <scope>NUCLEOTIDE SEQUENCE [LARGE SCALE GENOMIC DNA]</scope>
    <source>
        <strain evidence="4">p1.1.43</strain>
    </source>
</reference>
<feature type="compositionally biased region" description="Polar residues" evidence="1">
    <location>
        <begin position="160"/>
        <end position="170"/>
    </location>
</feature>
<evidence type="ECO:0000313" key="3">
    <source>
        <dbReference type="EMBL" id="KUP06846.1"/>
    </source>
</evidence>
<protein>
    <recommendedName>
        <fullName evidence="2">DUF4097 domain-containing protein</fullName>
    </recommendedName>
</protein>